<dbReference type="Proteomes" id="UP001597347">
    <property type="component" value="Unassembled WGS sequence"/>
</dbReference>
<gene>
    <name evidence="4" type="ORF">ACFSBI_14820</name>
</gene>
<name>A0ABW4LIA8_9MICO</name>
<dbReference type="Pfam" id="PF00440">
    <property type="entry name" value="TetR_N"/>
    <property type="match status" value="1"/>
</dbReference>
<comment type="caution">
    <text evidence="4">The sequence shown here is derived from an EMBL/GenBank/DDBJ whole genome shotgun (WGS) entry which is preliminary data.</text>
</comment>
<evidence type="ECO:0000256" key="1">
    <source>
        <dbReference type="ARBA" id="ARBA00023125"/>
    </source>
</evidence>
<reference evidence="5" key="1">
    <citation type="journal article" date="2019" name="Int. J. Syst. Evol. Microbiol.">
        <title>The Global Catalogue of Microorganisms (GCM) 10K type strain sequencing project: providing services to taxonomists for standard genome sequencing and annotation.</title>
        <authorList>
            <consortium name="The Broad Institute Genomics Platform"/>
            <consortium name="The Broad Institute Genome Sequencing Center for Infectious Disease"/>
            <person name="Wu L."/>
            <person name="Ma J."/>
        </authorList>
    </citation>
    <scope>NUCLEOTIDE SEQUENCE [LARGE SCALE GENOMIC DNA]</scope>
    <source>
        <strain evidence="5">CGMCC 1.12471</strain>
    </source>
</reference>
<dbReference type="InterPro" id="IPR050109">
    <property type="entry name" value="HTH-type_TetR-like_transc_reg"/>
</dbReference>
<dbReference type="RefSeq" id="WP_377936273.1">
    <property type="nucleotide sequence ID" value="NZ_JBHUEA010000029.1"/>
</dbReference>
<organism evidence="4 5">
    <name type="scientific">Amnibacterium endophyticum</name>
    <dbReference type="NCBI Taxonomy" id="2109337"/>
    <lineage>
        <taxon>Bacteria</taxon>
        <taxon>Bacillati</taxon>
        <taxon>Actinomycetota</taxon>
        <taxon>Actinomycetes</taxon>
        <taxon>Micrococcales</taxon>
        <taxon>Microbacteriaceae</taxon>
        <taxon>Amnibacterium</taxon>
    </lineage>
</organism>
<sequence length="237" mass="24899">MPTTSRTELRARIVYVAAALLADQGAGALTTRRVADAAGVQAPTIYRLFGDKDGLLEAVAEHAMATQAAAKARIASDAAESGVDPLEDLEEGWRTQIEFGVGNPGVFRLLSDPDRVRGSAAARAGREVLVARVRRLAEAGLLRVGEDRAVDLVQAAGIGVIQTLLATPVEHRDPGLSDAMYRGVLAQILIEAPASAEGDPVAAAAVTLRAAAPRLLALTSAERDLLVEWLDRIVQQG</sequence>
<feature type="domain" description="HTH tetR-type" evidence="3">
    <location>
        <begin position="7"/>
        <end position="67"/>
    </location>
</feature>
<dbReference type="Gene3D" id="1.10.357.10">
    <property type="entry name" value="Tetracycline Repressor, domain 2"/>
    <property type="match status" value="1"/>
</dbReference>
<evidence type="ECO:0000259" key="3">
    <source>
        <dbReference type="PROSITE" id="PS50977"/>
    </source>
</evidence>
<dbReference type="PRINTS" id="PR00455">
    <property type="entry name" value="HTHTETR"/>
</dbReference>
<accession>A0ABW4LIA8</accession>
<evidence type="ECO:0000313" key="5">
    <source>
        <dbReference type="Proteomes" id="UP001597347"/>
    </source>
</evidence>
<keyword evidence="5" id="KW-1185">Reference proteome</keyword>
<evidence type="ECO:0000313" key="4">
    <source>
        <dbReference type="EMBL" id="MFD1722827.1"/>
    </source>
</evidence>
<dbReference type="SUPFAM" id="SSF46689">
    <property type="entry name" value="Homeodomain-like"/>
    <property type="match status" value="1"/>
</dbReference>
<dbReference type="InterPro" id="IPR009057">
    <property type="entry name" value="Homeodomain-like_sf"/>
</dbReference>
<evidence type="ECO:0000256" key="2">
    <source>
        <dbReference type="PROSITE-ProRule" id="PRU00335"/>
    </source>
</evidence>
<protein>
    <submittedName>
        <fullName evidence="4">TetR/AcrR family transcriptional regulator</fullName>
    </submittedName>
</protein>
<dbReference type="PANTHER" id="PTHR30055:SF209">
    <property type="entry name" value="POSSIBLE TRANSCRIPTIONAL REGULATORY PROTEIN (PROBABLY TETR-FAMILY)"/>
    <property type="match status" value="1"/>
</dbReference>
<feature type="DNA-binding region" description="H-T-H motif" evidence="2">
    <location>
        <begin position="30"/>
        <end position="49"/>
    </location>
</feature>
<dbReference type="PROSITE" id="PS50977">
    <property type="entry name" value="HTH_TETR_2"/>
    <property type="match status" value="1"/>
</dbReference>
<dbReference type="InterPro" id="IPR001647">
    <property type="entry name" value="HTH_TetR"/>
</dbReference>
<proteinExistence type="predicted"/>
<keyword evidence="1 2" id="KW-0238">DNA-binding</keyword>
<dbReference type="EMBL" id="JBHUEA010000029">
    <property type="protein sequence ID" value="MFD1722827.1"/>
    <property type="molecule type" value="Genomic_DNA"/>
</dbReference>
<dbReference type="PANTHER" id="PTHR30055">
    <property type="entry name" value="HTH-TYPE TRANSCRIPTIONAL REGULATOR RUTR"/>
    <property type="match status" value="1"/>
</dbReference>